<gene>
    <name evidence="2" type="ORF">BDK51DRAFT_43539</name>
</gene>
<organism evidence="2 3">
    <name type="scientific">Blyttiomyces helicus</name>
    <dbReference type="NCBI Taxonomy" id="388810"/>
    <lineage>
        <taxon>Eukaryota</taxon>
        <taxon>Fungi</taxon>
        <taxon>Fungi incertae sedis</taxon>
        <taxon>Chytridiomycota</taxon>
        <taxon>Chytridiomycota incertae sedis</taxon>
        <taxon>Chytridiomycetes</taxon>
        <taxon>Chytridiomycetes incertae sedis</taxon>
        <taxon>Blyttiomyces</taxon>
    </lineage>
</organism>
<reference evidence="3" key="1">
    <citation type="journal article" date="2018" name="Nat. Microbiol.">
        <title>Leveraging single-cell genomics to expand the fungal tree of life.</title>
        <authorList>
            <person name="Ahrendt S.R."/>
            <person name="Quandt C.A."/>
            <person name="Ciobanu D."/>
            <person name="Clum A."/>
            <person name="Salamov A."/>
            <person name="Andreopoulos B."/>
            <person name="Cheng J.F."/>
            <person name="Woyke T."/>
            <person name="Pelin A."/>
            <person name="Henrissat B."/>
            <person name="Reynolds N.K."/>
            <person name="Benny G.L."/>
            <person name="Smith M.E."/>
            <person name="James T.Y."/>
            <person name="Grigoriev I.V."/>
        </authorList>
    </citation>
    <scope>NUCLEOTIDE SEQUENCE [LARGE SCALE GENOMIC DNA]</scope>
</reference>
<name>A0A4V1IRU6_9FUNG</name>
<keyword evidence="3" id="KW-1185">Reference proteome</keyword>
<sequence length="399" mass="42570">MSSKFLLPKDSTSTEGDKSLPQSTGPRHDPAKRQRPPPDDDPLPVSENTLKFKTPRTNNETAPARAAQRTSPAVPTFLIASRRLEPHSRLPQLRPAPPPAFLLPTSASKPPISLEPPPTFLFSDQAPKAPVGAATPSTPRQPRFLLPSPKDSLTSPRPLPASLPLDPTQSRFSSPTRTLPPPPPPPKFLIPTSPQSAPPSSAGSSLSRFVVPTESPGDDEEDATVGRETKGFRRWVPTYRLATLCAPSGHNSYGRTDRAPTHTVYVEATWPLTTASGDSTLARCCPLLPSNLESGDASGLPTSSSNLIVFQPLPDLPSAAAAHADPHPGDTVEIFGLACTCFLASTHAPTEGADRDRPELPEEVMLCSRFEKILCVSENAIVEAGEMSNSGPPAWNEAE</sequence>
<evidence type="ECO:0000313" key="3">
    <source>
        <dbReference type="Proteomes" id="UP000269721"/>
    </source>
</evidence>
<feature type="compositionally biased region" description="Basic and acidic residues" evidence="1">
    <location>
        <begin position="26"/>
        <end position="38"/>
    </location>
</feature>
<dbReference type="EMBL" id="KZ995136">
    <property type="protein sequence ID" value="RKO91287.1"/>
    <property type="molecule type" value="Genomic_DNA"/>
</dbReference>
<evidence type="ECO:0000313" key="2">
    <source>
        <dbReference type="EMBL" id="RKO91287.1"/>
    </source>
</evidence>
<feature type="compositionally biased region" description="Polar residues" evidence="1">
    <location>
        <begin position="10"/>
        <end position="25"/>
    </location>
</feature>
<evidence type="ECO:0000256" key="1">
    <source>
        <dbReference type="SAM" id="MobiDB-lite"/>
    </source>
</evidence>
<dbReference type="AlphaFoldDB" id="A0A4V1IRU6"/>
<feature type="region of interest" description="Disordered" evidence="1">
    <location>
        <begin position="1"/>
        <end position="229"/>
    </location>
</feature>
<protein>
    <submittedName>
        <fullName evidence="2">Uncharacterized protein</fullName>
    </submittedName>
</protein>
<feature type="compositionally biased region" description="Low complexity" evidence="1">
    <location>
        <begin position="189"/>
        <end position="207"/>
    </location>
</feature>
<accession>A0A4V1IRU6</accession>
<feature type="compositionally biased region" description="Pro residues" evidence="1">
    <location>
        <begin position="178"/>
        <end position="188"/>
    </location>
</feature>
<proteinExistence type="predicted"/>
<feature type="compositionally biased region" description="Polar residues" evidence="1">
    <location>
        <begin position="46"/>
        <end position="61"/>
    </location>
</feature>
<dbReference type="Proteomes" id="UP000269721">
    <property type="component" value="Unassembled WGS sequence"/>
</dbReference>